<evidence type="ECO:0000259" key="1">
    <source>
        <dbReference type="Pfam" id="PF03551"/>
    </source>
</evidence>
<dbReference type="PANTHER" id="PTHR33169:SF14">
    <property type="entry name" value="TRANSCRIPTIONAL REGULATOR RV3488"/>
    <property type="match status" value="1"/>
</dbReference>
<dbReference type="RefSeq" id="WP_106513459.1">
    <property type="nucleotide sequence ID" value="NZ_PXYI01000004.1"/>
</dbReference>
<evidence type="ECO:0000313" key="3">
    <source>
        <dbReference type="Proteomes" id="UP000241167"/>
    </source>
</evidence>
<protein>
    <submittedName>
        <fullName evidence="2">PadR family transcriptional regulator</fullName>
    </submittedName>
</protein>
<accession>A0A2P7QNN0</accession>
<dbReference type="Proteomes" id="UP000241167">
    <property type="component" value="Unassembled WGS sequence"/>
</dbReference>
<proteinExistence type="predicted"/>
<dbReference type="AlphaFoldDB" id="A0A2P7QNN0"/>
<dbReference type="OrthoDB" id="3186544at2"/>
<comment type="caution">
    <text evidence="2">The sequence shown here is derived from an EMBL/GenBank/DDBJ whole genome shotgun (WGS) entry which is preliminary data.</text>
</comment>
<sequence length="128" mass="14075">MDITSWQSQLRKGAAELVVLSLLRQGERYGVELLDKAGGAGGVLSDGTLYPLLTRLEREGKIVARWVMADDARIPRKYYTLSADGEMLVAEMQRTWFEFSAFVTGAIEESAHDRPTAARGRTIPASTG</sequence>
<gene>
    <name evidence="2" type="ORF">C7I55_13220</name>
</gene>
<feature type="domain" description="Transcription regulator PadR N-terminal" evidence="1">
    <location>
        <begin position="19"/>
        <end position="87"/>
    </location>
</feature>
<dbReference type="InterPro" id="IPR052509">
    <property type="entry name" value="Metal_resp_DNA-bind_regulator"/>
</dbReference>
<dbReference type="InterPro" id="IPR036390">
    <property type="entry name" value="WH_DNA-bd_sf"/>
</dbReference>
<reference evidence="2 3" key="1">
    <citation type="submission" date="2018-03" db="EMBL/GenBank/DDBJ databases">
        <title>The draft genome of Sphingosinicella sp. GL-C-18.</title>
        <authorList>
            <person name="Liu L."/>
            <person name="Li L."/>
            <person name="Liang L."/>
            <person name="Zhang X."/>
            <person name="Wang T."/>
        </authorList>
    </citation>
    <scope>NUCLEOTIDE SEQUENCE [LARGE SCALE GENOMIC DNA]</scope>
    <source>
        <strain evidence="2 3">GL-C-18</strain>
    </source>
</reference>
<dbReference type="PANTHER" id="PTHR33169">
    <property type="entry name" value="PADR-FAMILY TRANSCRIPTIONAL REGULATOR"/>
    <property type="match status" value="1"/>
</dbReference>
<keyword evidence="3" id="KW-1185">Reference proteome</keyword>
<dbReference type="SUPFAM" id="SSF46785">
    <property type="entry name" value="Winged helix' DNA-binding domain"/>
    <property type="match status" value="1"/>
</dbReference>
<dbReference type="Pfam" id="PF03551">
    <property type="entry name" value="PadR"/>
    <property type="match status" value="1"/>
</dbReference>
<dbReference type="EMBL" id="PXYI01000004">
    <property type="protein sequence ID" value="PSJ39561.1"/>
    <property type="molecule type" value="Genomic_DNA"/>
</dbReference>
<organism evidence="2 3">
    <name type="scientific">Allosphingosinicella deserti</name>
    <dbReference type="NCBI Taxonomy" id="2116704"/>
    <lineage>
        <taxon>Bacteria</taxon>
        <taxon>Pseudomonadati</taxon>
        <taxon>Pseudomonadota</taxon>
        <taxon>Alphaproteobacteria</taxon>
        <taxon>Sphingomonadales</taxon>
        <taxon>Sphingomonadaceae</taxon>
        <taxon>Allosphingosinicella</taxon>
    </lineage>
</organism>
<name>A0A2P7QNN0_9SPHN</name>
<dbReference type="Gene3D" id="1.10.10.10">
    <property type="entry name" value="Winged helix-like DNA-binding domain superfamily/Winged helix DNA-binding domain"/>
    <property type="match status" value="1"/>
</dbReference>
<dbReference type="InterPro" id="IPR005149">
    <property type="entry name" value="Tscrpt_reg_PadR_N"/>
</dbReference>
<evidence type="ECO:0000313" key="2">
    <source>
        <dbReference type="EMBL" id="PSJ39561.1"/>
    </source>
</evidence>
<dbReference type="InterPro" id="IPR036388">
    <property type="entry name" value="WH-like_DNA-bd_sf"/>
</dbReference>